<comment type="caution">
    <text evidence="2">The sequence shown here is derived from an EMBL/GenBank/DDBJ whole genome shotgun (WGS) entry which is preliminary data.</text>
</comment>
<accession>A0AA88NW90</accession>
<dbReference type="PANTHER" id="PTHR38654:SF1">
    <property type="entry name" value="BUCKY BALL"/>
    <property type="match status" value="1"/>
</dbReference>
<name>A0AA88NW90_TACVA</name>
<feature type="compositionally biased region" description="Polar residues" evidence="1">
    <location>
        <begin position="150"/>
        <end position="175"/>
    </location>
</feature>
<dbReference type="InterPro" id="IPR053309">
    <property type="entry name" value="Balbiani_Body_Formation"/>
</dbReference>
<evidence type="ECO:0000313" key="3">
    <source>
        <dbReference type="Proteomes" id="UP001187315"/>
    </source>
</evidence>
<dbReference type="AlphaFoldDB" id="A0AA88NW90"/>
<dbReference type="PANTHER" id="PTHR38654">
    <property type="entry name" value="BUCKY BALL-RELATED"/>
    <property type="match status" value="1"/>
</dbReference>
<organism evidence="2 3">
    <name type="scientific">Tachysurus vachellii</name>
    <name type="common">Darkbarbel catfish</name>
    <name type="synonym">Pelteobagrus vachellii</name>
    <dbReference type="NCBI Taxonomy" id="175792"/>
    <lineage>
        <taxon>Eukaryota</taxon>
        <taxon>Metazoa</taxon>
        <taxon>Chordata</taxon>
        <taxon>Craniata</taxon>
        <taxon>Vertebrata</taxon>
        <taxon>Euteleostomi</taxon>
        <taxon>Actinopterygii</taxon>
        <taxon>Neopterygii</taxon>
        <taxon>Teleostei</taxon>
        <taxon>Ostariophysi</taxon>
        <taxon>Siluriformes</taxon>
        <taxon>Bagridae</taxon>
        <taxon>Tachysurus</taxon>
    </lineage>
</organism>
<gene>
    <name evidence="2" type="ORF">Q7C36_002199</name>
</gene>
<feature type="region of interest" description="Disordered" evidence="1">
    <location>
        <begin position="147"/>
        <end position="202"/>
    </location>
</feature>
<evidence type="ECO:0000313" key="2">
    <source>
        <dbReference type="EMBL" id="KAK2866143.1"/>
    </source>
</evidence>
<feature type="region of interest" description="Disordered" evidence="1">
    <location>
        <begin position="675"/>
        <end position="717"/>
    </location>
</feature>
<evidence type="ECO:0000256" key="1">
    <source>
        <dbReference type="SAM" id="MobiDB-lite"/>
    </source>
</evidence>
<feature type="region of interest" description="Disordered" evidence="1">
    <location>
        <begin position="1"/>
        <end position="43"/>
    </location>
</feature>
<proteinExistence type="predicted"/>
<sequence>MVVATSQPPPGVETHAQGIPSGMMPMQGSRHTGPNSYRGPNPNHFDRQQQGNWPFFYVQPSQPYLPCQWPMPMPYVPYGGLPGLGYGMVLPPFPPPSYVEAPGYILPHTQLHMVDYRRMMAPHLAPTMAYQARRFRYQHMTPSGRVMVSSEVQTEPVSANSQQQGYNVVKSTQNRSESGRSTDSSSVLSSIPNEDQSACPERGCSMLNKMAGDTAKTTAVQNGGILFQAEEVRIECSGSPSAVKITHSKETTELASSADGELLQCNVGSAEDVVLRCFQPLPFGDKERKGTKDLSHLEDPCPDILMVSCPLNGSVSTLEGSIVAPVEPVNSTLVVQGDPSLVKSAQDMCGNPKSIHFKILRLPLDLQCLDEFRQMEASVWSVDSLMPYVPTSEWMIQNSLMTPGKQSLPIVMEVPAESAQQSSKSPADATPCLLETGAVIELGQDSITSLESLLPCGPQSPNAASKKLKEEMTIQNVMAEFGPNEEDCTMTLFPESPLKHEQMCKRCSVKHSTDICSGSRSSKAGKRHKVSRAHLTGNTVKGPLCAKCMGVPEKKARCKVAAIKANTELNNKINEMSEVSENDVYPTKKCLAQLYKVQNPHSGKHLEKCPMSLQSKLREQNCLCEDMRASQSTSSWNKNRHSMNNDITWAKNEENLALSAMEGWTDAEQRFIGEKSWRGSVQGSDGESTKSGGNMRTHNKPKLYTRSLDVHRRDTRY</sequence>
<feature type="compositionally biased region" description="Polar residues" evidence="1">
    <location>
        <begin position="679"/>
        <end position="696"/>
    </location>
</feature>
<dbReference type="Proteomes" id="UP001187315">
    <property type="component" value="Unassembled WGS sequence"/>
</dbReference>
<keyword evidence="3" id="KW-1185">Reference proteome</keyword>
<protein>
    <submittedName>
        <fullName evidence="2">Uncharacterized protein</fullName>
    </submittedName>
</protein>
<feature type="compositionally biased region" description="Basic and acidic residues" evidence="1">
    <location>
        <begin position="708"/>
        <end position="717"/>
    </location>
</feature>
<dbReference type="EMBL" id="JAVHJS010000002">
    <property type="protein sequence ID" value="KAK2866143.1"/>
    <property type="molecule type" value="Genomic_DNA"/>
</dbReference>
<reference evidence="2" key="1">
    <citation type="submission" date="2023-08" db="EMBL/GenBank/DDBJ databases">
        <title>Pelteobagrus vachellii genome.</title>
        <authorList>
            <person name="Liu H."/>
        </authorList>
    </citation>
    <scope>NUCLEOTIDE SEQUENCE</scope>
    <source>
        <strain evidence="2">PRFRI_2022a</strain>
        <tissue evidence="2">Muscle</tissue>
    </source>
</reference>
<feature type="compositionally biased region" description="Polar residues" evidence="1">
    <location>
        <begin position="187"/>
        <end position="196"/>
    </location>
</feature>